<dbReference type="InterPro" id="IPR023353">
    <property type="entry name" value="LemA-like_dom_sf"/>
</dbReference>
<protein>
    <submittedName>
        <fullName evidence="6">LemA protein</fullName>
    </submittedName>
</protein>
<dbReference type="InterPro" id="IPR007156">
    <property type="entry name" value="MamQ_LemA"/>
</dbReference>
<dbReference type="Proteomes" id="UP000183945">
    <property type="component" value="Unassembled WGS sequence"/>
</dbReference>
<organism evidence="6 7">
    <name type="scientific">Salegentibacter echinorum</name>
    <dbReference type="NCBI Taxonomy" id="1073325"/>
    <lineage>
        <taxon>Bacteria</taxon>
        <taxon>Pseudomonadati</taxon>
        <taxon>Bacteroidota</taxon>
        <taxon>Flavobacteriia</taxon>
        <taxon>Flavobacteriales</taxon>
        <taxon>Flavobacteriaceae</taxon>
        <taxon>Salegentibacter</taxon>
    </lineage>
</organism>
<evidence type="ECO:0000256" key="2">
    <source>
        <dbReference type="ARBA" id="ARBA00008854"/>
    </source>
</evidence>
<name>A0A1M5HM53_SALEC</name>
<dbReference type="SUPFAM" id="SSF140478">
    <property type="entry name" value="LemA-like"/>
    <property type="match status" value="1"/>
</dbReference>
<proteinExistence type="inferred from homology"/>
<dbReference type="PANTHER" id="PTHR34478">
    <property type="entry name" value="PROTEIN LEMA"/>
    <property type="match status" value="1"/>
</dbReference>
<evidence type="ECO:0000256" key="5">
    <source>
        <dbReference type="ARBA" id="ARBA00023136"/>
    </source>
</evidence>
<evidence type="ECO:0000313" key="7">
    <source>
        <dbReference type="Proteomes" id="UP000183945"/>
    </source>
</evidence>
<keyword evidence="5" id="KW-0472">Membrane</keyword>
<dbReference type="GO" id="GO:0016020">
    <property type="term" value="C:membrane"/>
    <property type="evidence" value="ECO:0007669"/>
    <property type="project" value="UniProtKB-SubCell"/>
</dbReference>
<dbReference type="EMBL" id="FQVT01000005">
    <property type="protein sequence ID" value="SHG17049.1"/>
    <property type="molecule type" value="Genomic_DNA"/>
</dbReference>
<dbReference type="Gene3D" id="1.20.1440.20">
    <property type="entry name" value="LemA-like domain"/>
    <property type="match status" value="1"/>
</dbReference>
<comment type="similarity">
    <text evidence="2">Belongs to the LemA family.</text>
</comment>
<dbReference type="RefSeq" id="WP_072879507.1">
    <property type="nucleotide sequence ID" value="NZ_FQVT01000005.1"/>
</dbReference>
<reference evidence="7" key="1">
    <citation type="submission" date="2016-11" db="EMBL/GenBank/DDBJ databases">
        <authorList>
            <person name="Varghese N."/>
            <person name="Submissions S."/>
        </authorList>
    </citation>
    <scope>NUCLEOTIDE SEQUENCE [LARGE SCALE GENOMIC DNA]</scope>
    <source>
        <strain evidence="7">DSM 24579</strain>
    </source>
</reference>
<keyword evidence="4" id="KW-1133">Transmembrane helix</keyword>
<evidence type="ECO:0000256" key="4">
    <source>
        <dbReference type="ARBA" id="ARBA00022989"/>
    </source>
</evidence>
<accession>A0A1M5HM53</accession>
<dbReference type="PANTHER" id="PTHR34478:SF2">
    <property type="entry name" value="MEMBRANE PROTEIN"/>
    <property type="match status" value="1"/>
</dbReference>
<evidence type="ECO:0000313" key="6">
    <source>
        <dbReference type="EMBL" id="SHG17049.1"/>
    </source>
</evidence>
<keyword evidence="7" id="KW-1185">Reference proteome</keyword>
<gene>
    <name evidence="6" type="ORF">SAMN05444483_105211</name>
</gene>
<evidence type="ECO:0000256" key="3">
    <source>
        <dbReference type="ARBA" id="ARBA00022692"/>
    </source>
</evidence>
<dbReference type="OrthoDB" id="9804152at2"/>
<dbReference type="Pfam" id="PF04011">
    <property type="entry name" value="LemA"/>
    <property type="match status" value="1"/>
</dbReference>
<keyword evidence="3" id="KW-0812">Transmembrane</keyword>
<dbReference type="STRING" id="1073325.SAMN05444483_105211"/>
<evidence type="ECO:0000256" key="1">
    <source>
        <dbReference type="ARBA" id="ARBA00004167"/>
    </source>
</evidence>
<sequence>MKKWLIPIGIIVLLFILIGSPYNTLVDKEQNAEKAWNNVESSYQRRSDLIPNLVSTVKGSADFERGTLTDVIEARAKATSVNVDAGNLDPQQIQQFQEAQGGLSSALSRLLVSVERYPDIKSNQNFQQLQSQLEGTENRINVERNRFNEAVATYEKTRRKFPSNIAAALFGFDKIEGFEAEQGAENAPDVEFDF</sequence>
<comment type="subcellular location">
    <subcellularLocation>
        <location evidence="1">Membrane</location>
        <topology evidence="1">Single-pass membrane protein</topology>
    </subcellularLocation>
</comment>
<dbReference type="AlphaFoldDB" id="A0A1M5HM53"/>